<dbReference type="EMBL" id="BSYO01000030">
    <property type="protein sequence ID" value="GMH25995.1"/>
    <property type="molecule type" value="Genomic_DNA"/>
</dbReference>
<organism evidence="2 3">
    <name type="scientific">Nepenthes gracilis</name>
    <name type="common">Slender pitcher plant</name>
    <dbReference type="NCBI Taxonomy" id="150966"/>
    <lineage>
        <taxon>Eukaryota</taxon>
        <taxon>Viridiplantae</taxon>
        <taxon>Streptophyta</taxon>
        <taxon>Embryophyta</taxon>
        <taxon>Tracheophyta</taxon>
        <taxon>Spermatophyta</taxon>
        <taxon>Magnoliopsida</taxon>
        <taxon>eudicotyledons</taxon>
        <taxon>Gunneridae</taxon>
        <taxon>Pentapetalae</taxon>
        <taxon>Caryophyllales</taxon>
        <taxon>Nepenthaceae</taxon>
        <taxon>Nepenthes</taxon>
    </lineage>
</organism>
<comment type="caution">
    <text evidence="2">The sequence shown here is derived from an EMBL/GenBank/DDBJ whole genome shotgun (WGS) entry which is preliminary data.</text>
</comment>
<dbReference type="AlphaFoldDB" id="A0AAD3Y3C5"/>
<keyword evidence="1" id="KW-0812">Transmembrane</keyword>
<sequence length="97" mass="10682">MERTASLIPQFVGDDGAVLCSALLFVIVLPAPVVAHSISRCRREDVCLLCLPLRFDYISPHCSVFSVFVSSSALQLRAANISSEKTTAALRLHRYFI</sequence>
<proteinExistence type="predicted"/>
<keyword evidence="1" id="KW-1133">Transmembrane helix</keyword>
<name>A0AAD3Y3C5_NEPGR</name>
<evidence type="ECO:0000256" key="1">
    <source>
        <dbReference type="SAM" id="Phobius"/>
    </source>
</evidence>
<accession>A0AAD3Y3C5</accession>
<evidence type="ECO:0000313" key="3">
    <source>
        <dbReference type="Proteomes" id="UP001279734"/>
    </source>
</evidence>
<feature type="transmembrane region" description="Helical" evidence="1">
    <location>
        <begin position="16"/>
        <end position="35"/>
    </location>
</feature>
<keyword evidence="3" id="KW-1185">Reference proteome</keyword>
<evidence type="ECO:0000313" key="2">
    <source>
        <dbReference type="EMBL" id="GMH25995.1"/>
    </source>
</evidence>
<protein>
    <submittedName>
        <fullName evidence="2">Uncharacterized protein</fullName>
    </submittedName>
</protein>
<reference evidence="2" key="1">
    <citation type="submission" date="2023-05" db="EMBL/GenBank/DDBJ databases">
        <title>Nepenthes gracilis genome sequencing.</title>
        <authorList>
            <person name="Fukushima K."/>
        </authorList>
    </citation>
    <scope>NUCLEOTIDE SEQUENCE</scope>
    <source>
        <strain evidence="2">SING2019-196</strain>
    </source>
</reference>
<keyword evidence="1" id="KW-0472">Membrane</keyword>
<gene>
    <name evidence="2" type="ORF">Nepgr_027838</name>
</gene>
<dbReference type="Proteomes" id="UP001279734">
    <property type="component" value="Unassembled WGS sequence"/>
</dbReference>